<dbReference type="eggNOG" id="ENOG502ZBQC">
    <property type="taxonomic scope" value="Bacteria"/>
</dbReference>
<name>U2JAW4_9SPHI</name>
<evidence type="ECO:0000313" key="3">
    <source>
        <dbReference type="Proteomes" id="UP000016584"/>
    </source>
</evidence>
<sequence>MLEFLKESTFKANDVFFRALNILKKHYISVAGLCFLLFVTNNLSAFLAMYLSDITGSAIKVLLLLVFVILFFGLQLVLVKRAILLASNVEHAALMTYIPSPKQFLNFLSGLIIYSLLTSVVYLGCAILCMPLLYMGVQMETILSEINPLLTGIFMMFILIRISFFPFFILEKNHNIFRAARLSIAFTKGNVMNLFMLMLVLASAYILQMTFEYFEYPLFAKISSILNTFIIIPSVSLVMAIAYVDMMKEYKGSDDPELFKNII</sequence>
<keyword evidence="1" id="KW-1133">Transmembrane helix</keyword>
<accession>U2JAW4</accession>
<dbReference type="RefSeq" id="WP_021070140.1">
    <property type="nucleotide sequence ID" value="NZ_ATDL01000014.1"/>
</dbReference>
<dbReference type="Proteomes" id="UP000016584">
    <property type="component" value="Unassembled WGS sequence"/>
</dbReference>
<organism evidence="2 3">
    <name type="scientific">Sphingobacterium paucimobilis HER1398</name>
    <dbReference type="NCBI Taxonomy" id="1346330"/>
    <lineage>
        <taxon>Bacteria</taxon>
        <taxon>Pseudomonadati</taxon>
        <taxon>Bacteroidota</taxon>
        <taxon>Sphingobacteriia</taxon>
        <taxon>Sphingobacteriales</taxon>
        <taxon>Sphingobacteriaceae</taxon>
        <taxon>Sphingobacterium</taxon>
    </lineage>
</organism>
<dbReference type="OrthoDB" id="752539at2"/>
<evidence type="ECO:0008006" key="4">
    <source>
        <dbReference type="Google" id="ProtNLM"/>
    </source>
</evidence>
<comment type="caution">
    <text evidence="2">The sequence shown here is derived from an EMBL/GenBank/DDBJ whole genome shotgun (WGS) entry which is preliminary data.</text>
</comment>
<keyword evidence="3" id="KW-1185">Reference proteome</keyword>
<keyword evidence="1" id="KW-0472">Membrane</keyword>
<evidence type="ECO:0000256" key="1">
    <source>
        <dbReference type="SAM" id="Phobius"/>
    </source>
</evidence>
<gene>
    <name evidence="2" type="ORF">M472_13605</name>
</gene>
<dbReference type="STRING" id="1346330.M472_13605"/>
<keyword evidence="1" id="KW-0812">Transmembrane</keyword>
<feature type="transmembrane region" description="Helical" evidence="1">
    <location>
        <begin position="149"/>
        <end position="170"/>
    </location>
</feature>
<feature type="transmembrane region" description="Helical" evidence="1">
    <location>
        <begin position="104"/>
        <end position="137"/>
    </location>
</feature>
<feature type="transmembrane region" description="Helical" evidence="1">
    <location>
        <begin position="191"/>
        <end position="211"/>
    </location>
</feature>
<proteinExistence type="predicted"/>
<dbReference type="AlphaFoldDB" id="U2JAW4"/>
<evidence type="ECO:0000313" key="2">
    <source>
        <dbReference type="EMBL" id="ERJ59803.1"/>
    </source>
</evidence>
<feature type="transmembrane region" description="Helical" evidence="1">
    <location>
        <begin position="223"/>
        <end position="244"/>
    </location>
</feature>
<feature type="transmembrane region" description="Helical" evidence="1">
    <location>
        <begin position="27"/>
        <end position="51"/>
    </location>
</feature>
<dbReference type="EMBL" id="ATDL01000014">
    <property type="protein sequence ID" value="ERJ59803.1"/>
    <property type="molecule type" value="Genomic_DNA"/>
</dbReference>
<protein>
    <recommendedName>
        <fullName evidence="4">Glycerophosphoryl diester phosphodiesterase membrane domain-containing protein</fullName>
    </recommendedName>
</protein>
<reference evidence="2 3" key="1">
    <citation type="journal article" date="2013" name="Genome Announc.">
        <title>The Draft Genome Sequence of Sphingomonas paucimobilis Strain HER1398 (Proteobacteria), Host to the Giant PAU Phage, Indicates That It Is a Member of the Genus Sphingobacterium (Bacteroidetes).</title>
        <authorList>
            <person name="White R.A.III."/>
            <person name="Suttle C.A."/>
        </authorList>
    </citation>
    <scope>NUCLEOTIDE SEQUENCE [LARGE SCALE GENOMIC DNA]</scope>
    <source>
        <strain evidence="2 3">HER1398</strain>
    </source>
</reference>
<feature type="transmembrane region" description="Helical" evidence="1">
    <location>
        <begin position="57"/>
        <end position="79"/>
    </location>
</feature>
<dbReference type="PATRIC" id="fig|1346330.5.peg.1969"/>